<dbReference type="SUPFAM" id="SSF48371">
    <property type="entry name" value="ARM repeat"/>
    <property type="match status" value="1"/>
</dbReference>
<dbReference type="EMBL" id="JBHMCG010000201">
    <property type="protein sequence ID" value="MFB9578884.1"/>
    <property type="molecule type" value="Genomic_DNA"/>
</dbReference>
<keyword evidence="2" id="KW-1185">Reference proteome</keyword>
<dbReference type="InterPro" id="IPR016024">
    <property type="entry name" value="ARM-type_fold"/>
</dbReference>
<dbReference type="RefSeq" id="WP_345516633.1">
    <property type="nucleotide sequence ID" value="NZ_BAAAXD010000038.1"/>
</dbReference>
<name>A0ABV5RLZ0_9ACTN</name>
<evidence type="ECO:0008006" key="3">
    <source>
        <dbReference type="Google" id="ProtNLM"/>
    </source>
</evidence>
<comment type="caution">
    <text evidence="1">The sequence shown here is derived from an EMBL/GenBank/DDBJ whole genome shotgun (WGS) entry which is preliminary data.</text>
</comment>
<reference evidence="1 2" key="1">
    <citation type="submission" date="2024-09" db="EMBL/GenBank/DDBJ databases">
        <authorList>
            <person name="Sun Q."/>
            <person name="Mori K."/>
        </authorList>
    </citation>
    <scope>NUCLEOTIDE SEQUENCE [LARGE SCALE GENOMIC DNA]</scope>
    <source>
        <strain evidence="1 2">JCM 3331</strain>
    </source>
</reference>
<sequence length="358" mass="39665">MSSGDEESTARLRRAGLEIIEGRGDTGELPSPEAAWRPLRAYGSKPAAVVYDHRPDATVKLDAKWHRLAVEHAVVDGEGRFLLAVDGRWLPVRLTEGWHLSGASSDADGPAEFLTLSLDGERVLGVTHRTFELRLGLCRGLTAWYEREARRARLEGLTDNPSASADVLERLLTLDGVGHLMFYSRHLRLDVVDTWTVSHPEPWVRLRATQAASVAQWERMLDAADREQRLLIAEEAADHDTPLPDALFGRLAADPDPVVRSRIARHPSLPGRLRVQLAADPDAWVREAACARVWPLLDASARARLLEDDDQDVRGEALVCHHREHPMGQDVLGILDHNQRHAAAMWTAEISSWAGSGA</sequence>
<gene>
    <name evidence="1" type="ORF">ACFFTL_43225</name>
</gene>
<accession>A0ABV5RLZ0</accession>
<dbReference type="Proteomes" id="UP001589710">
    <property type="component" value="Unassembled WGS sequence"/>
</dbReference>
<dbReference type="Gene3D" id="1.25.10.10">
    <property type="entry name" value="Leucine-rich Repeat Variant"/>
    <property type="match status" value="1"/>
</dbReference>
<evidence type="ECO:0000313" key="2">
    <source>
        <dbReference type="Proteomes" id="UP001589710"/>
    </source>
</evidence>
<evidence type="ECO:0000313" key="1">
    <source>
        <dbReference type="EMBL" id="MFB9578884.1"/>
    </source>
</evidence>
<proteinExistence type="predicted"/>
<protein>
    <recommendedName>
        <fullName evidence="3">PE-PGRS family protein</fullName>
    </recommendedName>
</protein>
<organism evidence="1 2">
    <name type="scientific">Streptomyces yanii</name>
    <dbReference type="NCBI Taxonomy" id="78510"/>
    <lineage>
        <taxon>Bacteria</taxon>
        <taxon>Bacillati</taxon>
        <taxon>Actinomycetota</taxon>
        <taxon>Actinomycetes</taxon>
        <taxon>Kitasatosporales</taxon>
        <taxon>Streptomycetaceae</taxon>
        <taxon>Streptomyces</taxon>
    </lineage>
</organism>
<dbReference type="InterPro" id="IPR011989">
    <property type="entry name" value="ARM-like"/>
</dbReference>